<dbReference type="Gene3D" id="3.40.910.10">
    <property type="entry name" value="Deoxyhypusine synthase"/>
    <property type="match status" value="1"/>
</dbReference>
<comment type="cofactor">
    <cofactor evidence="1">
        <name>NAD(+)</name>
        <dbReference type="ChEBI" id="CHEBI:57540"/>
    </cofactor>
</comment>
<dbReference type="PANTHER" id="PTHR11703:SF0">
    <property type="entry name" value="DEOXYHYPUSINE SYNTHASE"/>
    <property type="match status" value="1"/>
</dbReference>
<dbReference type="InterPro" id="IPR036982">
    <property type="entry name" value="Deoxyhypusine_synthase_sf"/>
</dbReference>
<dbReference type="EMBL" id="JAVXUP010000936">
    <property type="protein sequence ID" value="KAK3018437.1"/>
    <property type="molecule type" value="Genomic_DNA"/>
</dbReference>
<dbReference type="Pfam" id="PF01916">
    <property type="entry name" value="DS"/>
    <property type="match status" value="1"/>
</dbReference>
<dbReference type="GO" id="GO:0034038">
    <property type="term" value="F:deoxyhypusine synthase activity"/>
    <property type="evidence" value="ECO:0007669"/>
    <property type="project" value="TreeGrafter"/>
</dbReference>
<dbReference type="Proteomes" id="UP001188597">
    <property type="component" value="Unassembled WGS sequence"/>
</dbReference>
<dbReference type="InterPro" id="IPR002773">
    <property type="entry name" value="Deoxyhypusine_synthase"/>
</dbReference>
<protein>
    <submittedName>
        <fullName evidence="4">Uncharacterized protein</fullName>
    </submittedName>
</protein>
<evidence type="ECO:0000256" key="3">
    <source>
        <dbReference type="ARBA" id="ARBA00023027"/>
    </source>
</evidence>
<comment type="similarity">
    <text evidence="2">Belongs to the deoxyhypusine synthase family.</text>
</comment>
<sequence length="138" mass="15863">MSNHLGWQAVRVLSSLRGSGSRGYTLVSRIYCTKLKAQVEMAFKQLEDMKTGNQGVGGFLGVLKLNWRLSDEALTEDCCEDGRDPAFRESVRCKAFLGFTSNLVSSGVRDTIRYLVERHMERKWEWEWFSRGSYGRRL</sequence>
<comment type="caution">
    <text evidence="4">The sequence shown here is derived from an EMBL/GenBank/DDBJ whole genome shotgun (WGS) entry which is preliminary data.</text>
</comment>
<reference evidence="4" key="1">
    <citation type="submission" date="2022-12" db="EMBL/GenBank/DDBJ databases">
        <title>Draft genome assemblies for two species of Escallonia (Escalloniales).</title>
        <authorList>
            <person name="Chanderbali A."/>
            <person name="Dervinis C."/>
            <person name="Anghel I."/>
            <person name="Soltis D."/>
            <person name="Soltis P."/>
            <person name="Zapata F."/>
        </authorList>
    </citation>
    <scope>NUCLEOTIDE SEQUENCE</scope>
    <source>
        <strain evidence="4">UCBG64.0493</strain>
        <tissue evidence="4">Leaf</tissue>
    </source>
</reference>
<evidence type="ECO:0000313" key="4">
    <source>
        <dbReference type="EMBL" id="KAK3018437.1"/>
    </source>
</evidence>
<gene>
    <name evidence="4" type="ORF">RJ639_004254</name>
</gene>
<dbReference type="SUPFAM" id="SSF52467">
    <property type="entry name" value="DHS-like NAD/FAD-binding domain"/>
    <property type="match status" value="1"/>
</dbReference>
<keyword evidence="5" id="KW-1185">Reference proteome</keyword>
<proteinExistence type="inferred from homology"/>
<evidence type="ECO:0000256" key="2">
    <source>
        <dbReference type="ARBA" id="ARBA00009892"/>
    </source>
</evidence>
<accession>A0AA89AXK5</accession>
<dbReference type="AlphaFoldDB" id="A0AA89AXK5"/>
<dbReference type="PANTHER" id="PTHR11703">
    <property type="entry name" value="DEOXYHYPUSINE SYNTHASE"/>
    <property type="match status" value="1"/>
</dbReference>
<dbReference type="InterPro" id="IPR029035">
    <property type="entry name" value="DHS-like_NAD/FAD-binding_dom"/>
</dbReference>
<name>A0AA89AXK5_9ASTE</name>
<dbReference type="GO" id="GO:0005737">
    <property type="term" value="C:cytoplasm"/>
    <property type="evidence" value="ECO:0007669"/>
    <property type="project" value="TreeGrafter"/>
</dbReference>
<keyword evidence="3" id="KW-0520">NAD</keyword>
<evidence type="ECO:0000313" key="5">
    <source>
        <dbReference type="Proteomes" id="UP001188597"/>
    </source>
</evidence>
<organism evidence="4 5">
    <name type="scientific">Escallonia herrerae</name>
    <dbReference type="NCBI Taxonomy" id="1293975"/>
    <lineage>
        <taxon>Eukaryota</taxon>
        <taxon>Viridiplantae</taxon>
        <taxon>Streptophyta</taxon>
        <taxon>Embryophyta</taxon>
        <taxon>Tracheophyta</taxon>
        <taxon>Spermatophyta</taxon>
        <taxon>Magnoliopsida</taxon>
        <taxon>eudicotyledons</taxon>
        <taxon>Gunneridae</taxon>
        <taxon>Pentapetalae</taxon>
        <taxon>asterids</taxon>
        <taxon>campanulids</taxon>
        <taxon>Escalloniales</taxon>
        <taxon>Escalloniaceae</taxon>
        <taxon>Escallonia</taxon>
    </lineage>
</organism>
<evidence type="ECO:0000256" key="1">
    <source>
        <dbReference type="ARBA" id="ARBA00001911"/>
    </source>
</evidence>